<feature type="region of interest" description="Disordered" evidence="1">
    <location>
        <begin position="475"/>
        <end position="499"/>
    </location>
</feature>
<proteinExistence type="predicted"/>
<accession>A0ABM9NZT6</accession>
<dbReference type="RefSeq" id="WP_348711989.1">
    <property type="nucleotide sequence ID" value="NZ_CAXIXY010000004.1"/>
</dbReference>
<evidence type="ECO:0000256" key="1">
    <source>
        <dbReference type="SAM" id="MobiDB-lite"/>
    </source>
</evidence>
<comment type="caution">
    <text evidence="2">The sequence shown here is derived from an EMBL/GenBank/DDBJ whole genome shotgun (WGS) entry which is preliminary data.</text>
</comment>
<gene>
    <name evidence="2" type="ORF">T190607A01A_20479</name>
</gene>
<reference evidence="2 3" key="1">
    <citation type="submission" date="2024-05" db="EMBL/GenBank/DDBJ databases">
        <authorList>
            <person name="Duchaud E."/>
        </authorList>
    </citation>
    <scope>NUCLEOTIDE SEQUENCE [LARGE SCALE GENOMIC DNA]</scope>
    <source>
        <strain evidence="2">Ena-SAMPLE-TAB-13-05-2024-13:56:06:370-140302</strain>
    </source>
</reference>
<evidence type="ECO:0000313" key="3">
    <source>
        <dbReference type="Proteomes" id="UP001497416"/>
    </source>
</evidence>
<keyword evidence="3" id="KW-1185">Reference proteome</keyword>
<dbReference type="Proteomes" id="UP001497416">
    <property type="component" value="Unassembled WGS sequence"/>
</dbReference>
<dbReference type="EMBL" id="CAXIXY010000004">
    <property type="protein sequence ID" value="CAL2085477.1"/>
    <property type="molecule type" value="Genomic_DNA"/>
</dbReference>
<protein>
    <submittedName>
        <fullName evidence="2">Uncharacterized protein</fullName>
    </submittedName>
</protein>
<organism evidence="2 3">
    <name type="scientific">Tenacibaculum platacis</name>
    <dbReference type="NCBI Taxonomy" id="3137852"/>
    <lineage>
        <taxon>Bacteria</taxon>
        <taxon>Pseudomonadati</taxon>
        <taxon>Bacteroidota</taxon>
        <taxon>Flavobacteriia</taxon>
        <taxon>Flavobacteriales</taxon>
        <taxon>Flavobacteriaceae</taxon>
        <taxon>Tenacibaculum</taxon>
    </lineage>
</organism>
<evidence type="ECO:0000313" key="2">
    <source>
        <dbReference type="EMBL" id="CAL2085477.1"/>
    </source>
</evidence>
<sequence length="499" mass="53080">MPSTIPYDPSLVLGNIVSKEKLANIVKISELQAPADAAESELNSLIALKRSVDMTIQETMGMGINPDDLLAESEQIGTQIQKAAINYGKAKIASEKKIQPLRSKMNAVNESVESPIDYNKSQLKEMPISSDSLQMNSQYFSFDQNSQSSASHAATVASFVAESLSIFGEGQSSQASATAQQQMNSQHSRHSIAGTLVITISCTHKNAQVFAPYVLDVDKAVRSWNAMNQDNMIKTNDVSSIAAIEAKANTKEDPSFSILSGATYGSSFVGMVHILNTTESESSQRMDSIAASMQETFDIGGWFASGTGSFGVSSTFSDSAKNLLSTQNVTSHATLITMGIIPSIKSNQVKMAVQSFSDFDPAKTMEELAVLQGATASDNNTIAEGAAAARTGQQMITLKNATIKATLSGVSEIDDGQNKVIDTNSMMTAMEDYVDKCIAGGDNLGVPINYYLKPITQSEIARAWLAKYYPNKYNQAGSADDSSSSSSSSSSSDDGGSDS</sequence>
<name>A0ABM9NZT6_9FLAO</name>
<feature type="compositionally biased region" description="Low complexity" evidence="1">
    <location>
        <begin position="476"/>
        <end position="499"/>
    </location>
</feature>